<proteinExistence type="predicted"/>
<evidence type="ECO:0000313" key="2">
    <source>
        <dbReference type="EMBL" id="GAA0468611.1"/>
    </source>
</evidence>
<gene>
    <name evidence="2" type="ORF">GCM10008935_25600</name>
</gene>
<accession>A0ABN1A697</accession>
<sequence length="77" mass="8798">MFIDNAVDALVGMASHIIFIILAWKALESINIQVLFKKNKETESKILLIFLTVALGTTVSNFFLDFINWSQQLSYFL</sequence>
<dbReference type="Proteomes" id="UP001500740">
    <property type="component" value="Unassembled WGS sequence"/>
</dbReference>
<feature type="transmembrane region" description="Helical" evidence="1">
    <location>
        <begin position="47"/>
        <end position="67"/>
    </location>
</feature>
<reference evidence="2 3" key="1">
    <citation type="journal article" date="2019" name="Int. J. Syst. Evol. Microbiol.">
        <title>The Global Catalogue of Microorganisms (GCM) 10K type strain sequencing project: providing services to taxonomists for standard genome sequencing and annotation.</title>
        <authorList>
            <consortium name="The Broad Institute Genomics Platform"/>
            <consortium name="The Broad Institute Genome Sequencing Center for Infectious Disease"/>
            <person name="Wu L."/>
            <person name="Ma J."/>
        </authorList>
    </citation>
    <scope>NUCLEOTIDE SEQUENCE [LARGE SCALE GENOMIC DNA]</scope>
    <source>
        <strain evidence="2 3">JCM 14193</strain>
    </source>
</reference>
<dbReference type="Pfam" id="PF06612">
    <property type="entry name" value="DUF1146"/>
    <property type="match status" value="1"/>
</dbReference>
<keyword evidence="1" id="KW-0472">Membrane</keyword>
<evidence type="ECO:0000313" key="3">
    <source>
        <dbReference type="Proteomes" id="UP001500740"/>
    </source>
</evidence>
<dbReference type="RefSeq" id="WP_343784154.1">
    <property type="nucleotide sequence ID" value="NZ_BAAACZ010000024.1"/>
</dbReference>
<keyword evidence="1" id="KW-1133">Transmembrane helix</keyword>
<dbReference type="InterPro" id="IPR009526">
    <property type="entry name" value="DUF1146"/>
</dbReference>
<keyword evidence="3" id="KW-1185">Reference proteome</keyword>
<dbReference type="EMBL" id="BAAACZ010000024">
    <property type="protein sequence ID" value="GAA0468611.1"/>
    <property type="molecule type" value="Genomic_DNA"/>
</dbReference>
<organism evidence="2 3">
    <name type="scientific">Alkalibacillus silvisoli</name>
    <dbReference type="NCBI Taxonomy" id="392823"/>
    <lineage>
        <taxon>Bacteria</taxon>
        <taxon>Bacillati</taxon>
        <taxon>Bacillota</taxon>
        <taxon>Bacilli</taxon>
        <taxon>Bacillales</taxon>
        <taxon>Bacillaceae</taxon>
        <taxon>Alkalibacillus</taxon>
    </lineage>
</organism>
<evidence type="ECO:0000256" key="1">
    <source>
        <dbReference type="SAM" id="Phobius"/>
    </source>
</evidence>
<dbReference type="NCBIfam" id="TIGR02327">
    <property type="entry name" value="int_mem_ywzB"/>
    <property type="match status" value="1"/>
</dbReference>
<protein>
    <submittedName>
        <fullName evidence="2">DUF1146 family protein</fullName>
    </submittedName>
</protein>
<keyword evidence="1" id="KW-0812">Transmembrane</keyword>
<feature type="transmembrane region" description="Helical" evidence="1">
    <location>
        <begin position="6"/>
        <end position="27"/>
    </location>
</feature>
<comment type="caution">
    <text evidence="2">The sequence shown here is derived from an EMBL/GenBank/DDBJ whole genome shotgun (WGS) entry which is preliminary data.</text>
</comment>
<name>A0ABN1A697_9BACI</name>